<gene>
    <name evidence="1" type="ORF">MRB53_035004</name>
</gene>
<reference evidence="1 2" key="1">
    <citation type="journal article" date="2022" name="Hortic Res">
        <title>A haplotype resolved chromosomal level avocado genome allows analysis of novel avocado genes.</title>
        <authorList>
            <person name="Nath O."/>
            <person name="Fletcher S.J."/>
            <person name="Hayward A."/>
            <person name="Shaw L.M."/>
            <person name="Masouleh A.K."/>
            <person name="Furtado A."/>
            <person name="Henry R.J."/>
            <person name="Mitter N."/>
        </authorList>
    </citation>
    <scope>NUCLEOTIDE SEQUENCE [LARGE SCALE GENOMIC DNA]</scope>
    <source>
        <strain evidence="2">cv. Hass</strain>
    </source>
</reference>
<sequence>MGGSEYGDPPKMEEELGLGLQSTARPPSLPIDSAMASLNEEFQDLGLKENSHCIESESASSKEEEEEKDSDFRKEEEEKDSYSKEEKEEDEKDSDLKSEKEEEQKDYDLKDEKEEEEKDYDLKDVKEEEEKDYDLKEEKEEVEKDSDLKEEKEEVEKDSDLKEEKEEEEKDSDLKEEKEEEEKDSDLKEQEQEEEKDSDSKEEEKMDGRFQYPVRRAEPDCSFYLRTGTCKFGLNCKFNHPPRQRNQVGMEGKWNERENEKEEGKEKEKEENEDKNEENKHENEEFPEREGQPECKGEKECPFYMRTGSCKFATNCRFHHPDPTAVGGCDPLPVYQNDSSVTLHASRASPPLPTAWSRTSNERVPYMEASPPPYVPVMLPPPHVVHPNPDWNGFMGPGSALYAPERNLRPPSASAMIDLTKKADSSIRQHQPMVEEFPERPGQPECQFYMKTGNCKFKSACRYHHPKSRLSNSPATCVLSSMGLPLRPDQMICMHYSRYGICKFGPACKYDHPINYGPGAPVTSASNQTPLD</sequence>
<organism evidence="1 2">
    <name type="scientific">Persea americana</name>
    <name type="common">Avocado</name>
    <dbReference type="NCBI Taxonomy" id="3435"/>
    <lineage>
        <taxon>Eukaryota</taxon>
        <taxon>Viridiplantae</taxon>
        <taxon>Streptophyta</taxon>
        <taxon>Embryophyta</taxon>
        <taxon>Tracheophyta</taxon>
        <taxon>Spermatophyta</taxon>
        <taxon>Magnoliopsida</taxon>
        <taxon>Magnoliidae</taxon>
        <taxon>Laurales</taxon>
        <taxon>Lauraceae</taxon>
        <taxon>Persea</taxon>
    </lineage>
</organism>
<keyword evidence="2" id="KW-1185">Reference proteome</keyword>
<comment type="caution">
    <text evidence="1">The sequence shown here is derived from an EMBL/GenBank/DDBJ whole genome shotgun (WGS) entry which is preliminary data.</text>
</comment>
<evidence type="ECO:0000313" key="2">
    <source>
        <dbReference type="Proteomes" id="UP001234297"/>
    </source>
</evidence>
<evidence type="ECO:0000313" key="1">
    <source>
        <dbReference type="EMBL" id="KAJ8615632.1"/>
    </source>
</evidence>
<dbReference type="Proteomes" id="UP001234297">
    <property type="component" value="Chromosome 12"/>
</dbReference>
<accession>A0ACC2K3X6</accession>
<dbReference type="EMBL" id="CM056820">
    <property type="protein sequence ID" value="KAJ8615632.1"/>
    <property type="molecule type" value="Genomic_DNA"/>
</dbReference>
<protein>
    <submittedName>
        <fullName evidence="1">Uncharacterized protein</fullName>
    </submittedName>
</protein>
<proteinExistence type="predicted"/>
<name>A0ACC2K3X6_PERAE</name>